<dbReference type="InterPro" id="IPR011234">
    <property type="entry name" value="Fumarylacetoacetase-like_C"/>
</dbReference>
<evidence type="ECO:0000313" key="2">
    <source>
        <dbReference type="EMBL" id="MBC8589260.1"/>
    </source>
</evidence>
<keyword evidence="3" id="KW-1185">Reference proteome</keyword>
<evidence type="ECO:0000259" key="1">
    <source>
        <dbReference type="Pfam" id="PF01557"/>
    </source>
</evidence>
<protein>
    <submittedName>
        <fullName evidence="2">Fumarylacetoacetate hydrolase family protein</fullName>
    </submittedName>
</protein>
<dbReference type="SUPFAM" id="SSF56529">
    <property type="entry name" value="FAH"/>
    <property type="match status" value="1"/>
</dbReference>
<dbReference type="RefSeq" id="WP_262430726.1">
    <property type="nucleotide sequence ID" value="NZ_JACRTG010000033.1"/>
</dbReference>
<accession>A0A926ILD6</accession>
<comment type="caution">
    <text evidence="2">The sequence shown here is derived from an EMBL/GenBank/DDBJ whole genome shotgun (WGS) entry which is preliminary data.</text>
</comment>
<name>A0A926ILD6_9FIRM</name>
<proteinExistence type="predicted"/>
<keyword evidence="2" id="KW-0378">Hydrolase</keyword>
<dbReference type="PANTHER" id="PTHR43211">
    <property type="entry name" value="FUMARYLACETOACETATE HYDROLASE"/>
    <property type="match status" value="1"/>
</dbReference>
<organism evidence="2 3">
    <name type="scientific">Paratissierella segnis</name>
    <dbReference type="NCBI Taxonomy" id="2763679"/>
    <lineage>
        <taxon>Bacteria</taxon>
        <taxon>Bacillati</taxon>
        <taxon>Bacillota</taxon>
        <taxon>Tissierellia</taxon>
        <taxon>Tissierellales</taxon>
        <taxon>Tissierellaceae</taxon>
        <taxon>Paratissierella</taxon>
    </lineage>
</organism>
<sequence>MKLATIRYNDKVYAGVVRVEDFVPFQSISAEIPNDMLDFIKGYVDYKKIVDEGLGNASRLCAMKEVEYLSPIPKPPTFRDFMCFEEHFASSYKQSNTKVPEVYYEIPIFYFSNPNVFRGSGEIIPAQPHSENRDFEFEIGIIIGKEGSDISEADAGEYIFGFTILNDWSARDLQYHEMRGLLGPAKGKDYATSMGPVIVTKDELDAFLDKNDPKKAKYDLETKLTLNGKVIRENNTKVIEHSFAKMIERASMDVTLYPGEVLGSGTIGGGTIIEYHGDIPFLQKGDTIDMEVQGIGVLKNIVG</sequence>
<dbReference type="GO" id="GO:0016787">
    <property type="term" value="F:hydrolase activity"/>
    <property type="evidence" value="ECO:0007669"/>
    <property type="project" value="UniProtKB-KW"/>
</dbReference>
<dbReference type="Pfam" id="PF01557">
    <property type="entry name" value="FAA_hydrolase"/>
    <property type="match status" value="1"/>
</dbReference>
<dbReference type="InterPro" id="IPR036663">
    <property type="entry name" value="Fumarylacetoacetase_C_sf"/>
</dbReference>
<dbReference type="PANTHER" id="PTHR43211:SF1">
    <property type="entry name" value="BLL6422 PROTEIN"/>
    <property type="match status" value="1"/>
</dbReference>
<evidence type="ECO:0000313" key="3">
    <source>
        <dbReference type="Proteomes" id="UP000601171"/>
    </source>
</evidence>
<reference evidence="2" key="1">
    <citation type="submission" date="2020-08" db="EMBL/GenBank/DDBJ databases">
        <title>Genome public.</title>
        <authorList>
            <person name="Liu C."/>
            <person name="Sun Q."/>
        </authorList>
    </citation>
    <scope>NUCLEOTIDE SEQUENCE</scope>
    <source>
        <strain evidence="2">BX21</strain>
    </source>
</reference>
<dbReference type="AlphaFoldDB" id="A0A926ILD6"/>
<gene>
    <name evidence="2" type="ORF">H8707_13650</name>
</gene>
<dbReference type="Gene3D" id="3.90.850.10">
    <property type="entry name" value="Fumarylacetoacetase-like, C-terminal domain"/>
    <property type="match status" value="1"/>
</dbReference>
<dbReference type="Proteomes" id="UP000601171">
    <property type="component" value="Unassembled WGS sequence"/>
</dbReference>
<feature type="domain" description="Fumarylacetoacetase-like C-terminal" evidence="1">
    <location>
        <begin position="78"/>
        <end position="302"/>
    </location>
</feature>
<dbReference type="EMBL" id="JACRTG010000033">
    <property type="protein sequence ID" value="MBC8589260.1"/>
    <property type="molecule type" value="Genomic_DNA"/>
</dbReference>